<feature type="transmembrane region" description="Helical" evidence="1">
    <location>
        <begin position="30"/>
        <end position="55"/>
    </location>
</feature>
<evidence type="ECO:0000313" key="2">
    <source>
        <dbReference type="EMBL" id="SHE49785.1"/>
    </source>
</evidence>
<reference evidence="3" key="1">
    <citation type="submission" date="2016-11" db="EMBL/GenBank/DDBJ databases">
        <authorList>
            <person name="Varghese N."/>
            <person name="Submissions S."/>
        </authorList>
    </citation>
    <scope>NUCLEOTIDE SEQUENCE [LARGE SCALE GENOMIC DNA]</scope>
    <source>
        <strain evidence="3">DSM 19514</strain>
    </source>
</reference>
<dbReference type="Proteomes" id="UP000184295">
    <property type="component" value="Unassembled WGS sequence"/>
</dbReference>
<keyword evidence="3" id="KW-1185">Reference proteome</keyword>
<sequence length="96" mass="9801">MSWMLLDVSLSPNPSLLPGGSVLQSLANGIGGWALVIALVGLVVGAATWAIGAHSQNYQQSYLGRRAVMVSGAAALLIGGAPAIINFFFHLGLGIN</sequence>
<keyword evidence="1" id="KW-0472">Membrane</keyword>
<dbReference type="InterPro" id="IPR046094">
    <property type="entry name" value="DUF6112"/>
</dbReference>
<gene>
    <name evidence="2" type="ORF">SAMN02745225_00790</name>
</gene>
<keyword evidence="1" id="KW-1133">Transmembrane helix</keyword>
<name>A0A1M4TZ74_9ACTN</name>
<dbReference type="RefSeq" id="WP_072788925.1">
    <property type="nucleotide sequence ID" value="NZ_FQUL01000007.1"/>
</dbReference>
<accession>A0A1M4TZ74</accession>
<evidence type="ECO:0000313" key="3">
    <source>
        <dbReference type="Proteomes" id="UP000184295"/>
    </source>
</evidence>
<dbReference type="Pfam" id="PF19607">
    <property type="entry name" value="DUF6112"/>
    <property type="match status" value="1"/>
</dbReference>
<feature type="transmembrane region" description="Helical" evidence="1">
    <location>
        <begin position="67"/>
        <end position="89"/>
    </location>
</feature>
<organism evidence="2 3">
    <name type="scientific">Ferrithrix thermotolerans DSM 19514</name>
    <dbReference type="NCBI Taxonomy" id="1121881"/>
    <lineage>
        <taxon>Bacteria</taxon>
        <taxon>Bacillati</taxon>
        <taxon>Actinomycetota</taxon>
        <taxon>Acidimicrobiia</taxon>
        <taxon>Acidimicrobiales</taxon>
        <taxon>Acidimicrobiaceae</taxon>
        <taxon>Ferrithrix</taxon>
    </lineage>
</organism>
<evidence type="ECO:0000256" key="1">
    <source>
        <dbReference type="SAM" id="Phobius"/>
    </source>
</evidence>
<keyword evidence="1" id="KW-0812">Transmembrane</keyword>
<dbReference type="STRING" id="1121881.SAMN02745225_00790"/>
<proteinExistence type="predicted"/>
<dbReference type="AlphaFoldDB" id="A0A1M4TZ74"/>
<dbReference type="EMBL" id="FQUL01000007">
    <property type="protein sequence ID" value="SHE49785.1"/>
    <property type="molecule type" value="Genomic_DNA"/>
</dbReference>
<protein>
    <submittedName>
        <fullName evidence="2">Uncharacterized protein</fullName>
    </submittedName>
</protein>